<keyword evidence="3" id="KW-1185">Reference proteome</keyword>
<feature type="compositionally biased region" description="Basic and acidic residues" evidence="1">
    <location>
        <begin position="88"/>
        <end position="107"/>
    </location>
</feature>
<feature type="region of interest" description="Disordered" evidence="1">
    <location>
        <begin position="1"/>
        <end position="133"/>
    </location>
</feature>
<evidence type="ECO:0000313" key="3">
    <source>
        <dbReference type="Proteomes" id="UP001152798"/>
    </source>
</evidence>
<reference evidence="2" key="1">
    <citation type="submission" date="2022-01" db="EMBL/GenBank/DDBJ databases">
        <authorList>
            <person name="King R."/>
        </authorList>
    </citation>
    <scope>NUCLEOTIDE SEQUENCE</scope>
</reference>
<proteinExistence type="predicted"/>
<accession>A0A9P0E2L1</accession>
<dbReference type="EMBL" id="OV725077">
    <property type="protein sequence ID" value="CAH1390566.1"/>
    <property type="molecule type" value="Genomic_DNA"/>
</dbReference>
<sequence length="205" mass="22161">MHSTYSTYLVTDDRKHGNDGEDPDEDDGGDDPVPGASMILPADDGPIAIEGNDGDSANRNHDVSTLDSGDQLAKDKPQDPTAAEDTDEGKRHADQAEEEVGDGKVGDIEVTGGLHARPPGHNKDDDEVGENARGHQAAVDHDQDGLRHGVHVLVFPGVLQQDFDGIVQAEVERAVQFHRYALFYITKRNLAASHIRPLSPITQYT</sequence>
<dbReference type="Proteomes" id="UP001152798">
    <property type="component" value="Chromosome 1"/>
</dbReference>
<name>A0A9P0E2L1_NEZVI</name>
<evidence type="ECO:0000256" key="1">
    <source>
        <dbReference type="SAM" id="MobiDB-lite"/>
    </source>
</evidence>
<organism evidence="2 3">
    <name type="scientific">Nezara viridula</name>
    <name type="common">Southern green stink bug</name>
    <name type="synonym">Cimex viridulus</name>
    <dbReference type="NCBI Taxonomy" id="85310"/>
    <lineage>
        <taxon>Eukaryota</taxon>
        <taxon>Metazoa</taxon>
        <taxon>Ecdysozoa</taxon>
        <taxon>Arthropoda</taxon>
        <taxon>Hexapoda</taxon>
        <taxon>Insecta</taxon>
        <taxon>Pterygota</taxon>
        <taxon>Neoptera</taxon>
        <taxon>Paraneoptera</taxon>
        <taxon>Hemiptera</taxon>
        <taxon>Heteroptera</taxon>
        <taxon>Panheteroptera</taxon>
        <taxon>Pentatomomorpha</taxon>
        <taxon>Pentatomoidea</taxon>
        <taxon>Pentatomidae</taxon>
        <taxon>Pentatominae</taxon>
        <taxon>Nezara</taxon>
    </lineage>
</organism>
<feature type="compositionally biased region" description="Acidic residues" evidence="1">
    <location>
        <begin position="20"/>
        <end position="30"/>
    </location>
</feature>
<evidence type="ECO:0000313" key="2">
    <source>
        <dbReference type="EMBL" id="CAH1390566.1"/>
    </source>
</evidence>
<dbReference type="AlphaFoldDB" id="A0A9P0E2L1"/>
<gene>
    <name evidence="2" type="ORF">NEZAVI_LOCUS1755</name>
</gene>
<protein>
    <submittedName>
        <fullName evidence="2">Uncharacterized protein</fullName>
    </submittedName>
</protein>